<comment type="caution">
    <text evidence="13">The sequence shown here is derived from an EMBL/GenBank/DDBJ whole genome shotgun (WGS) entry which is preliminary data.</text>
</comment>
<feature type="domain" description="AWS" evidence="12">
    <location>
        <begin position="26"/>
        <end position="71"/>
    </location>
</feature>
<feature type="region of interest" description="Disordered" evidence="8">
    <location>
        <begin position="1237"/>
        <end position="1256"/>
    </location>
</feature>
<evidence type="ECO:0000256" key="3">
    <source>
        <dbReference type="ARBA" id="ARBA00022454"/>
    </source>
</evidence>
<keyword evidence="6" id="KW-0949">S-adenosyl-L-methionine</keyword>
<protein>
    <submittedName>
        <fullName evidence="13">Uncharacterized protein</fullName>
    </submittedName>
</protein>
<dbReference type="SUPFAM" id="SSF82199">
    <property type="entry name" value="SET domain"/>
    <property type="match status" value="1"/>
</dbReference>
<dbReference type="Pfam" id="PF00856">
    <property type="entry name" value="SET"/>
    <property type="match status" value="1"/>
</dbReference>
<dbReference type="Gene3D" id="1.10.472.10">
    <property type="entry name" value="Cyclin-like"/>
    <property type="match status" value="1"/>
</dbReference>
<dbReference type="Pfam" id="PF00069">
    <property type="entry name" value="Pkinase"/>
    <property type="match status" value="1"/>
</dbReference>
<keyword evidence="5" id="KW-0808">Transferase</keyword>
<dbReference type="InterPro" id="IPR000719">
    <property type="entry name" value="Prot_kinase_dom"/>
</dbReference>
<accession>A0A9W7LG59</accession>
<evidence type="ECO:0000259" key="10">
    <source>
        <dbReference type="PROSITE" id="PS50280"/>
    </source>
</evidence>
<dbReference type="Gene3D" id="2.170.270.10">
    <property type="entry name" value="SET domain"/>
    <property type="match status" value="1"/>
</dbReference>
<dbReference type="GO" id="GO:0005634">
    <property type="term" value="C:nucleus"/>
    <property type="evidence" value="ECO:0007669"/>
    <property type="project" value="UniProtKB-SubCell"/>
</dbReference>
<dbReference type="PROSITE" id="PS51215">
    <property type="entry name" value="AWS"/>
    <property type="match status" value="1"/>
</dbReference>
<organism evidence="13 14">
    <name type="scientific">Triparma columacea</name>
    <dbReference type="NCBI Taxonomy" id="722753"/>
    <lineage>
        <taxon>Eukaryota</taxon>
        <taxon>Sar</taxon>
        <taxon>Stramenopiles</taxon>
        <taxon>Ochrophyta</taxon>
        <taxon>Bolidophyceae</taxon>
        <taxon>Parmales</taxon>
        <taxon>Triparmaceae</taxon>
        <taxon>Triparma</taxon>
    </lineage>
</organism>
<keyword evidence="7" id="KW-0539">Nucleus</keyword>
<dbReference type="GO" id="GO:0032259">
    <property type="term" value="P:methylation"/>
    <property type="evidence" value="ECO:0007669"/>
    <property type="project" value="UniProtKB-KW"/>
</dbReference>
<feature type="compositionally biased region" description="Polar residues" evidence="8">
    <location>
        <begin position="1563"/>
        <end position="1575"/>
    </location>
</feature>
<evidence type="ECO:0000256" key="8">
    <source>
        <dbReference type="SAM" id="MobiDB-lite"/>
    </source>
</evidence>
<keyword evidence="4" id="KW-0489">Methyltransferase</keyword>
<dbReference type="InterPro" id="IPR050777">
    <property type="entry name" value="SET2_Histone-Lys_MeTrsfase"/>
</dbReference>
<dbReference type="SMART" id="SM00570">
    <property type="entry name" value="AWS"/>
    <property type="match status" value="1"/>
</dbReference>
<dbReference type="InterPro" id="IPR011009">
    <property type="entry name" value="Kinase-like_dom_sf"/>
</dbReference>
<dbReference type="GO" id="GO:0005694">
    <property type="term" value="C:chromosome"/>
    <property type="evidence" value="ECO:0007669"/>
    <property type="project" value="UniProtKB-SubCell"/>
</dbReference>
<evidence type="ECO:0000256" key="1">
    <source>
        <dbReference type="ARBA" id="ARBA00004123"/>
    </source>
</evidence>
<feature type="region of interest" description="Disordered" evidence="8">
    <location>
        <begin position="1555"/>
        <end position="1635"/>
    </location>
</feature>
<dbReference type="InterPro" id="IPR003616">
    <property type="entry name" value="Post-SET_dom"/>
</dbReference>
<dbReference type="PROSITE" id="PS50280">
    <property type="entry name" value="SET"/>
    <property type="match status" value="1"/>
</dbReference>
<dbReference type="SMART" id="SM00317">
    <property type="entry name" value="SET"/>
    <property type="match status" value="1"/>
</dbReference>
<dbReference type="SMART" id="SM00508">
    <property type="entry name" value="PostSET"/>
    <property type="match status" value="1"/>
</dbReference>
<evidence type="ECO:0000256" key="4">
    <source>
        <dbReference type="ARBA" id="ARBA00022603"/>
    </source>
</evidence>
<evidence type="ECO:0000313" key="14">
    <source>
        <dbReference type="Proteomes" id="UP001165065"/>
    </source>
</evidence>
<sequence length="1635" mass="179404">MPPDFELTSEVLWPTNSTTLICPPAKRAEMCQCSTGSCTDNSCSNYAMMEECGSGCRIGINCRNNRISKKQWSQLIISPTPNKGHGLFARKEIPKGSFIIEYCGEVIGEKDLSERFRSYKGERMLYILQLTKGVYIDARKKGGAARFINHSCEPNCTMDKWKVRGGYRMCVMATRTIPEGAELTFDYQWERRPGRPRTKCYCGTPSCRGFLETEVWVEDPETGKAMGNWRRPKPDERAKELVGKKVKIYFEGNYSYLEAEVYDYDPSTNKHDVKYTCDGEEAKELLDPSIPASSDFLVFDESLAPTEIKKRQGAGNSNAKVTVFDGDNGDLDMHGKVIERKMSPKPDRKSLDTMKQKSKPLLLVRSIYTALKVIPQSISSKLNCQMEQKVKPRGKIPMEELMMALGLTPQDKDLIEISYVGQRAIEAIAELEFSANKIFNQLRESSAAAAATGHLPLPHPKMPTMSAYIICDPSVLTSLDDSRAALMQLVNPSSGVNIEVHKAVQIPASKVMYPKGDIGGYNLVKITLPEIGADGLADKMCEAAGAAPVFCGRKLDVDNVDEEYLDFLAAKLGGRVKVVVMDQSLYVFYEGVLPSQIDLTVHADFTSHTDKIKKGFHFVRASPSTYAKVRAPLEEFLARFASFSYDGEGWLEIKAYPNIQVPSKYELSPGKWLKAVAQSVISLHNLKADYIAGSMFTASSSALPIENLSLADQRAATSELIILHQVTITNRSSFDTSIALHAAAVFSRFYSGGSTKDTRDLAVAALFVAHKSSKLFSKSFKSLKPLALLVKTYYGTIYPNNPMRKEEVDVIMERVLKLESILLEALKLNVVSDHGFWGLKKIEKILGTSGHVQNCLGLAKAVYRSGQIMALGGGRLVGKYDCNTLSAACYLLFDRTESSASTLLAGMGVMSRDDVEDCATDIIRYAPALTNDKYPDHVDAAGVFAMIGGDFSLPSAQALQAEAGGLGWEELTMFARISGLKNALEKQSFEDKIAKLGRTTFCNVTVDRGREEATVKGSERGVLTFIEMLVSQEEGLTVNAQRASDGAEVDEFREGRKGNGGIIDASAIKKIAPSFNVIRNNKLPFGAVATARLSHLLPLKHNLATVAHLMNIECWRGRGRIEDQSKVVEYLNGAAGGNGCEEILELSRWPPTTLAVKETVKLAMMKVDTKSLGFSPIALQELNLLHKLHAQRGTGGNMCFLLPVGVLKDDEKLKKARSLDEGENAAKEEEDNFDIDKLATKKKGKPKKKGDDRKRKIESEVKKVTASDMTRSNGCDELWGLHFVNKIATPYTMAMLVQAFIKTRTPIGVDYLRGLTLDLLNICKGLHENNMCVGKMEMAGVAIADDGRLVMSSVGGAVSWKESDDMSGISSGKEKEKELKLGKSFLPFAAPEVLLGATRYTPKTDMWLVGALVASLALGKHAFSSKDKNPNRVGTFIAITKIVGSIGSSNFERGKGLPLYKDYKKEMLSGGGKKYKPGVEKWLGMVLEGKKGNWEGFVDLMSKLLVLDPLNRVGVEEALAHAWFGELNSGAMDGEGGGWRGYGKGWLTVREGLRRNENGQGNGSKNTSGNASPNGSGDREVEAKRIKMANGGEEEMTSGNGTLEVEKKEGDHITKEEHGSEEDNEMGLYDDLVVS</sequence>
<evidence type="ECO:0000256" key="7">
    <source>
        <dbReference type="ARBA" id="ARBA00023242"/>
    </source>
</evidence>
<feature type="domain" description="Protein kinase" evidence="9">
    <location>
        <begin position="1213"/>
        <end position="1524"/>
    </location>
</feature>
<keyword evidence="14" id="KW-1185">Reference proteome</keyword>
<dbReference type="SMART" id="SM00220">
    <property type="entry name" value="S_TKc"/>
    <property type="match status" value="1"/>
</dbReference>
<comment type="subcellular location">
    <subcellularLocation>
        <location evidence="2">Chromosome</location>
    </subcellularLocation>
    <subcellularLocation>
        <location evidence="1">Nucleus</location>
    </subcellularLocation>
</comment>
<dbReference type="PANTHER" id="PTHR22884">
    <property type="entry name" value="SET DOMAIN PROTEINS"/>
    <property type="match status" value="1"/>
</dbReference>
<evidence type="ECO:0000256" key="5">
    <source>
        <dbReference type="ARBA" id="ARBA00022679"/>
    </source>
</evidence>
<dbReference type="Gene3D" id="1.10.510.10">
    <property type="entry name" value="Transferase(Phosphotransferase) domain 1"/>
    <property type="match status" value="1"/>
</dbReference>
<dbReference type="SUPFAM" id="SSF56112">
    <property type="entry name" value="Protein kinase-like (PK-like)"/>
    <property type="match status" value="1"/>
</dbReference>
<dbReference type="InterPro" id="IPR046341">
    <property type="entry name" value="SET_dom_sf"/>
</dbReference>
<dbReference type="InterPro" id="IPR033467">
    <property type="entry name" value="Tesmin/TSO1-like_CXC"/>
</dbReference>
<gene>
    <name evidence="13" type="ORF">TrCOL_g9186</name>
</gene>
<dbReference type="GO" id="GO:0042054">
    <property type="term" value="F:histone methyltransferase activity"/>
    <property type="evidence" value="ECO:0007669"/>
    <property type="project" value="InterPro"/>
</dbReference>
<feature type="domain" description="SET" evidence="10">
    <location>
        <begin position="73"/>
        <end position="188"/>
    </location>
</feature>
<reference evidence="14" key="1">
    <citation type="journal article" date="2023" name="Commun. Biol.">
        <title>Genome analysis of Parmales, the sister group of diatoms, reveals the evolutionary specialization of diatoms from phago-mixotrophs to photoautotrophs.</title>
        <authorList>
            <person name="Ban H."/>
            <person name="Sato S."/>
            <person name="Yoshikawa S."/>
            <person name="Yamada K."/>
            <person name="Nakamura Y."/>
            <person name="Ichinomiya M."/>
            <person name="Sato N."/>
            <person name="Blanc-Mathieu R."/>
            <person name="Endo H."/>
            <person name="Kuwata A."/>
            <person name="Ogata H."/>
        </authorList>
    </citation>
    <scope>NUCLEOTIDE SEQUENCE [LARGE SCALE GENOMIC DNA]</scope>
</reference>
<feature type="compositionally biased region" description="Basic and acidic residues" evidence="8">
    <location>
        <begin position="1604"/>
        <end position="1618"/>
    </location>
</feature>
<evidence type="ECO:0000256" key="6">
    <source>
        <dbReference type="ARBA" id="ARBA00022691"/>
    </source>
</evidence>
<dbReference type="PROSITE" id="PS50868">
    <property type="entry name" value="POST_SET"/>
    <property type="match status" value="1"/>
</dbReference>
<evidence type="ECO:0000259" key="9">
    <source>
        <dbReference type="PROSITE" id="PS50011"/>
    </source>
</evidence>
<dbReference type="InterPro" id="IPR001214">
    <property type="entry name" value="SET_dom"/>
</dbReference>
<feature type="domain" description="Post-SET" evidence="11">
    <location>
        <begin position="196"/>
        <end position="212"/>
    </location>
</feature>
<evidence type="ECO:0000259" key="12">
    <source>
        <dbReference type="PROSITE" id="PS51215"/>
    </source>
</evidence>
<dbReference type="GO" id="GO:0005524">
    <property type="term" value="F:ATP binding"/>
    <property type="evidence" value="ECO:0007669"/>
    <property type="project" value="InterPro"/>
</dbReference>
<dbReference type="GO" id="GO:0004672">
    <property type="term" value="F:protein kinase activity"/>
    <property type="evidence" value="ECO:0007669"/>
    <property type="project" value="InterPro"/>
</dbReference>
<dbReference type="EMBL" id="BRYA01000423">
    <property type="protein sequence ID" value="GMI48746.1"/>
    <property type="molecule type" value="Genomic_DNA"/>
</dbReference>
<dbReference type="PROSITE" id="PS50011">
    <property type="entry name" value="PROTEIN_KINASE_DOM"/>
    <property type="match status" value="1"/>
</dbReference>
<keyword evidence="3" id="KW-0158">Chromosome</keyword>
<evidence type="ECO:0000256" key="2">
    <source>
        <dbReference type="ARBA" id="ARBA00004286"/>
    </source>
</evidence>
<dbReference type="Proteomes" id="UP001165065">
    <property type="component" value="Unassembled WGS sequence"/>
</dbReference>
<evidence type="ECO:0000313" key="13">
    <source>
        <dbReference type="EMBL" id="GMI48746.1"/>
    </source>
</evidence>
<name>A0A9W7LG59_9STRA</name>
<dbReference type="OrthoDB" id="422362at2759"/>
<evidence type="ECO:0000259" key="11">
    <source>
        <dbReference type="PROSITE" id="PS50868"/>
    </source>
</evidence>
<dbReference type="SMART" id="SM01114">
    <property type="entry name" value="CXC"/>
    <property type="match status" value="1"/>
</dbReference>
<proteinExistence type="predicted"/>
<dbReference type="InterPro" id="IPR006560">
    <property type="entry name" value="AWS_dom"/>
</dbReference>